<dbReference type="RefSeq" id="XP_016298582.1">
    <property type="nucleotide sequence ID" value="XM_016443096.1"/>
</dbReference>
<evidence type="ECO:0000256" key="1">
    <source>
        <dbReference type="SAM" id="Coils"/>
    </source>
</evidence>
<keyword evidence="4" id="KW-1185">Reference proteome</keyword>
<feature type="region of interest" description="Disordered" evidence="2">
    <location>
        <begin position="641"/>
        <end position="709"/>
    </location>
</feature>
<evidence type="ECO:0000313" key="3">
    <source>
        <dbReference type="Ensembl" id="ENSSANP00000045003.1"/>
    </source>
</evidence>
<feature type="compositionally biased region" description="Low complexity" evidence="2">
    <location>
        <begin position="648"/>
        <end position="659"/>
    </location>
</feature>
<dbReference type="OrthoDB" id="6155277at2759"/>
<accession>A0A671NGE9</accession>
<dbReference type="Ensembl" id="ENSSANT00000047861.1">
    <property type="protein sequence ID" value="ENSSANP00000045003.1"/>
    <property type="gene ID" value="ENSSANG00000022711.1"/>
</dbReference>
<feature type="compositionally biased region" description="Basic and acidic residues" evidence="2">
    <location>
        <begin position="1"/>
        <end position="13"/>
    </location>
</feature>
<gene>
    <name evidence="3" type="primary">LOC107655544</name>
</gene>
<feature type="compositionally biased region" description="Basic and acidic residues" evidence="2">
    <location>
        <begin position="387"/>
        <end position="400"/>
    </location>
</feature>
<dbReference type="GeneID" id="107655544"/>
<feature type="coiled-coil region" evidence="1">
    <location>
        <begin position="92"/>
        <end position="164"/>
    </location>
</feature>
<evidence type="ECO:0000256" key="2">
    <source>
        <dbReference type="SAM" id="MobiDB-lite"/>
    </source>
</evidence>
<organism evidence="3 4">
    <name type="scientific">Sinocyclocheilus anshuiensis</name>
    <dbReference type="NCBI Taxonomy" id="1608454"/>
    <lineage>
        <taxon>Eukaryota</taxon>
        <taxon>Metazoa</taxon>
        <taxon>Chordata</taxon>
        <taxon>Craniata</taxon>
        <taxon>Vertebrata</taxon>
        <taxon>Euteleostomi</taxon>
        <taxon>Actinopterygii</taxon>
        <taxon>Neopterygii</taxon>
        <taxon>Teleostei</taxon>
        <taxon>Ostariophysi</taxon>
        <taxon>Cypriniformes</taxon>
        <taxon>Cyprinidae</taxon>
        <taxon>Cyprininae</taxon>
        <taxon>Sinocyclocheilus</taxon>
    </lineage>
</organism>
<dbReference type="AlphaFoldDB" id="A0A671NGE9"/>
<feature type="compositionally biased region" description="Basic and acidic residues" evidence="2">
    <location>
        <begin position="53"/>
        <end position="62"/>
    </location>
</feature>
<keyword evidence="1" id="KW-0175">Coiled coil</keyword>
<feature type="region of interest" description="Disordered" evidence="2">
    <location>
        <begin position="387"/>
        <end position="408"/>
    </location>
</feature>
<feature type="compositionally biased region" description="Polar residues" evidence="2">
    <location>
        <begin position="668"/>
        <end position="684"/>
    </location>
</feature>
<feature type="region of interest" description="Disordered" evidence="2">
    <location>
        <begin position="1"/>
        <end position="62"/>
    </location>
</feature>
<feature type="compositionally biased region" description="Polar residues" evidence="2">
    <location>
        <begin position="15"/>
        <end position="24"/>
    </location>
</feature>
<dbReference type="KEGG" id="sanh:107655544"/>
<reference evidence="3" key="2">
    <citation type="submission" date="2025-09" db="UniProtKB">
        <authorList>
            <consortium name="Ensembl"/>
        </authorList>
    </citation>
    <scope>IDENTIFICATION</scope>
</reference>
<name>A0A671NGE9_9TELE</name>
<feature type="compositionally biased region" description="Basic and acidic residues" evidence="2">
    <location>
        <begin position="685"/>
        <end position="694"/>
    </location>
</feature>
<feature type="coiled-coil region" evidence="1">
    <location>
        <begin position="263"/>
        <end position="325"/>
    </location>
</feature>
<evidence type="ECO:0000313" key="4">
    <source>
        <dbReference type="Proteomes" id="UP000472260"/>
    </source>
</evidence>
<protein>
    <submittedName>
        <fullName evidence="3">Coiled-coil domain-containing protein 62-like</fullName>
    </submittedName>
</protein>
<reference evidence="3" key="1">
    <citation type="submission" date="2025-08" db="UniProtKB">
        <authorList>
            <consortium name="Ensembl"/>
        </authorList>
    </citation>
    <scope>IDENTIFICATION</scope>
</reference>
<sequence length="709" mass="80325">MRDVMEGFKERRNSKTLGSFSMSKGSPVEPWHSTPVKKNLFAANEAPDVSSTKLRDENRTRPARLSLHDLSKPMSSFSLTQDFQIPVNGLEVSTIQRQRLELQLLIAELKDRDQELNTMAAAHHKQLLSWEQDRQRVLILEQRCARLEDELEKRNEVIRALSKRTKVAEMSEKDLYRELNSSQQQLHELSCTQMNTTRHEQDLEERNQSLNSTVMRLSSQVGQLQVREEELSSMLKLKDKDMIEATNHILELSGRLCELEKSLEELRTRESKTLREMEEHKHRLRESRHKNAQLKAELQEKTIENNSQREELICLKQENQLLKKDITSVELQMMNEDKSWRDELLELSRSKQARVESELLCLRQVCESQQNDLQLLKLNLESARETLRHHEGQRSHERADSGLGDSHVLENSDHQERTELETGLMSTLCHSTSGNAPSILMQRPCVEMETQTDFEHDFGAALSTTNHEFTELSAVVESCCGANIKNSCATSQCGINEQESPKMEMKERANNCVELSSQSLCCDNADSPSEDPHCQAVHCDTRADVDLMAVIDYDSETGTPVCVVDVDISPRFSCTADLSLLHLDCPSPCHRSRRSSVCLPDSMLSIELCANDVACHGNEEGYSSSTTRLQRLLAESQEMVASLESSTKKSVSPTKPQSPMNCDAICHLQSNHGNGSHSQTSTHSQEGRQTHGESDSQIESSPRLHQGSK</sequence>
<proteinExistence type="predicted"/>
<dbReference type="Proteomes" id="UP000472260">
    <property type="component" value="Unassembled WGS sequence"/>
</dbReference>